<name>A0A2X3JFP6_9ENTR</name>
<dbReference type="PANTHER" id="PTHR48111:SF41">
    <property type="entry name" value="TRANSCRIPTIONAL REGULATORY PROTEIN CUSR-RELATED"/>
    <property type="match status" value="1"/>
</dbReference>
<dbReference type="GO" id="GO:0005829">
    <property type="term" value="C:cytosol"/>
    <property type="evidence" value="ECO:0007669"/>
    <property type="project" value="TreeGrafter"/>
</dbReference>
<dbReference type="InterPro" id="IPR011006">
    <property type="entry name" value="CheY-like_superfamily"/>
</dbReference>
<dbReference type="SUPFAM" id="SSF52172">
    <property type="entry name" value="CheY-like"/>
    <property type="match status" value="1"/>
</dbReference>
<evidence type="ECO:0000313" key="5">
    <source>
        <dbReference type="Proteomes" id="UP000251197"/>
    </source>
</evidence>
<dbReference type="InterPro" id="IPR039420">
    <property type="entry name" value="WalR-like"/>
</dbReference>
<organism evidence="4 5">
    <name type="scientific">Cedecea neteri</name>
    <dbReference type="NCBI Taxonomy" id="158822"/>
    <lineage>
        <taxon>Bacteria</taxon>
        <taxon>Pseudomonadati</taxon>
        <taxon>Pseudomonadota</taxon>
        <taxon>Gammaproteobacteria</taxon>
        <taxon>Enterobacterales</taxon>
        <taxon>Enterobacteriaceae</taxon>
        <taxon>Cedecea</taxon>
    </lineage>
</organism>
<gene>
    <name evidence="4" type="primary">cusR_1</name>
    <name evidence="4" type="ORF">NCTC12120_06839</name>
</gene>
<dbReference type="InterPro" id="IPR001789">
    <property type="entry name" value="Sig_transdc_resp-reg_receiver"/>
</dbReference>
<evidence type="ECO:0000256" key="1">
    <source>
        <dbReference type="ARBA" id="ARBA00023125"/>
    </source>
</evidence>
<dbReference type="STRING" id="158822.LH23_16890"/>
<dbReference type="GO" id="GO:0006355">
    <property type="term" value="P:regulation of DNA-templated transcription"/>
    <property type="evidence" value="ECO:0007669"/>
    <property type="project" value="TreeGrafter"/>
</dbReference>
<keyword evidence="1" id="KW-0238">DNA-binding</keyword>
<dbReference type="Pfam" id="PF00072">
    <property type="entry name" value="Response_reg"/>
    <property type="match status" value="1"/>
</dbReference>
<dbReference type="GO" id="GO:0032993">
    <property type="term" value="C:protein-DNA complex"/>
    <property type="evidence" value="ECO:0007669"/>
    <property type="project" value="TreeGrafter"/>
</dbReference>
<keyword evidence="2" id="KW-0597">Phosphoprotein</keyword>
<dbReference type="PROSITE" id="PS50110">
    <property type="entry name" value="RESPONSE_REGULATORY"/>
    <property type="match status" value="1"/>
</dbReference>
<proteinExistence type="predicted"/>
<dbReference type="EMBL" id="UAVU01000011">
    <property type="protein sequence ID" value="SQC93724.1"/>
    <property type="molecule type" value="Genomic_DNA"/>
</dbReference>
<dbReference type="Gene3D" id="3.40.50.2300">
    <property type="match status" value="1"/>
</dbReference>
<protein>
    <submittedName>
        <fullName evidence="4">Transcriptional regulatory protein CusR</fullName>
    </submittedName>
</protein>
<feature type="modified residue" description="4-aspartylphosphate" evidence="2">
    <location>
        <position position="51"/>
    </location>
</feature>
<dbReference type="AlphaFoldDB" id="A0A2X3JFP6"/>
<dbReference type="GO" id="GO:0000976">
    <property type="term" value="F:transcription cis-regulatory region binding"/>
    <property type="evidence" value="ECO:0007669"/>
    <property type="project" value="TreeGrafter"/>
</dbReference>
<evidence type="ECO:0000313" key="4">
    <source>
        <dbReference type="EMBL" id="SQC93724.1"/>
    </source>
</evidence>
<sequence length="98" mass="11047">MKILLVEDQKMASEYIAKGLRENDFVVDVAGNGIDGLHYLLTTDYDLAILDVMLPGIDGWKIIEMARQAGKQTPIMFLPRGMTWRTGFTASNWARKTI</sequence>
<accession>A0A2X3JFP6</accession>
<reference evidence="4 5" key="1">
    <citation type="submission" date="2018-06" db="EMBL/GenBank/DDBJ databases">
        <authorList>
            <consortium name="Pathogen Informatics"/>
            <person name="Doyle S."/>
        </authorList>
    </citation>
    <scope>NUCLEOTIDE SEQUENCE [LARGE SCALE GENOMIC DNA]</scope>
    <source>
        <strain evidence="4 5">NCTC12120</strain>
    </source>
</reference>
<dbReference type="PANTHER" id="PTHR48111">
    <property type="entry name" value="REGULATOR OF RPOS"/>
    <property type="match status" value="1"/>
</dbReference>
<evidence type="ECO:0000256" key="2">
    <source>
        <dbReference type="PROSITE-ProRule" id="PRU00169"/>
    </source>
</evidence>
<evidence type="ECO:0000259" key="3">
    <source>
        <dbReference type="PROSITE" id="PS50110"/>
    </source>
</evidence>
<feature type="domain" description="Response regulatory" evidence="3">
    <location>
        <begin position="2"/>
        <end position="98"/>
    </location>
</feature>
<dbReference type="GO" id="GO:0000156">
    <property type="term" value="F:phosphorelay response regulator activity"/>
    <property type="evidence" value="ECO:0007669"/>
    <property type="project" value="TreeGrafter"/>
</dbReference>
<dbReference type="SMART" id="SM00448">
    <property type="entry name" value="REC"/>
    <property type="match status" value="1"/>
</dbReference>
<dbReference type="Proteomes" id="UP000251197">
    <property type="component" value="Unassembled WGS sequence"/>
</dbReference>